<comment type="caution">
    <text evidence="1">The sequence shown here is derived from an EMBL/GenBank/DDBJ whole genome shotgun (WGS) entry which is preliminary data.</text>
</comment>
<dbReference type="SUPFAM" id="SSF56235">
    <property type="entry name" value="N-terminal nucleophile aminohydrolases (Ntn hydrolases)"/>
    <property type="match status" value="1"/>
</dbReference>
<dbReference type="AlphaFoldDB" id="A0A2T2Z8A2"/>
<name>A0A2T2Z8A2_9NOCA</name>
<accession>A0A2T2Z8A2</accession>
<sequence length="182" mass="19107">MGCDTASDHNGTALYTRLGKIGGFKTTDGETVLIGGAGHAAIIPTLQRRLTIDGSPREQDEIGAEGWASAVAEAITGVLADANPPLLSPAGEHAACLDGILLMAWRQYLWVVQTHSAIRPHDGIAAIGSGRDIALGAMHTALDYEAQPYDAVHSAVRWAAQFDSGCGIDDRGPMLCTTDWAE</sequence>
<dbReference type="EMBL" id="PYHS01000004">
    <property type="protein sequence ID" value="PSR63986.1"/>
    <property type="molecule type" value="Genomic_DNA"/>
</dbReference>
<reference evidence="1 2" key="1">
    <citation type="submission" date="2018-02" db="EMBL/GenBank/DDBJ databases">
        <title>8 Nocardia nova and 1 Nocardia cyriacigeorgica strain used for evolution to TMP-SMX.</title>
        <authorList>
            <person name="Mehta H."/>
            <person name="Weng J."/>
            <person name="Shamoo Y."/>
        </authorList>
    </citation>
    <scope>NUCLEOTIDE SEQUENCE [LARGE SCALE GENOMIC DNA]</scope>
    <source>
        <strain evidence="1 2">ATCC 33727</strain>
    </source>
</reference>
<protein>
    <submittedName>
        <fullName evidence="1">Uncharacterized protein</fullName>
    </submittedName>
</protein>
<organism evidence="1 2">
    <name type="scientific">Nocardia nova</name>
    <dbReference type="NCBI Taxonomy" id="37330"/>
    <lineage>
        <taxon>Bacteria</taxon>
        <taxon>Bacillati</taxon>
        <taxon>Actinomycetota</taxon>
        <taxon>Actinomycetes</taxon>
        <taxon>Mycobacteriales</taxon>
        <taxon>Nocardiaceae</taxon>
        <taxon>Nocardia</taxon>
    </lineage>
</organism>
<evidence type="ECO:0000313" key="1">
    <source>
        <dbReference type="EMBL" id="PSR63986.1"/>
    </source>
</evidence>
<dbReference type="InterPro" id="IPR029055">
    <property type="entry name" value="Ntn_hydrolases_N"/>
</dbReference>
<dbReference type="Proteomes" id="UP000241647">
    <property type="component" value="Unassembled WGS sequence"/>
</dbReference>
<dbReference type="Gene3D" id="3.60.20.10">
    <property type="entry name" value="Glutamine Phosphoribosylpyrophosphate, subunit 1, domain 1"/>
    <property type="match status" value="1"/>
</dbReference>
<proteinExistence type="predicted"/>
<evidence type="ECO:0000313" key="2">
    <source>
        <dbReference type="Proteomes" id="UP000241647"/>
    </source>
</evidence>
<gene>
    <name evidence="1" type="ORF">C8259_09040</name>
</gene>